<sequence length="284" mass="31440">MHAVVASEYDDYVARYKASMYYSRNSVDTGASMGHSTMRLPKWGQELLMLYREPPLWSQAQLPPITKVASRLRSLEELASVDRTNERARKDAGDMREILSKRYHFMKRETDGSCDGVKASTRRSAPRNPFAVPLGKYLAHMHGGNDAKASAQPHVNTTTKSIMAAPPRPWRALKPISSVAVPTPPDSSRSLSPDGVEDSRPAPRGPRRSDDSTRKCRPVSLQVDQFDQRADLSTTSRIGRSAEGAGPAAARKRPRAAGGSKRQSHDNDNSGYTGFDWSSWGMRR</sequence>
<name>A0ACC0UCC0_9AGAM</name>
<organism evidence="1 2">
    <name type="scientific">Russula earlei</name>
    <dbReference type="NCBI Taxonomy" id="71964"/>
    <lineage>
        <taxon>Eukaryota</taxon>
        <taxon>Fungi</taxon>
        <taxon>Dikarya</taxon>
        <taxon>Basidiomycota</taxon>
        <taxon>Agaricomycotina</taxon>
        <taxon>Agaricomycetes</taxon>
        <taxon>Russulales</taxon>
        <taxon>Russulaceae</taxon>
        <taxon>Russula</taxon>
    </lineage>
</organism>
<evidence type="ECO:0000313" key="2">
    <source>
        <dbReference type="Proteomes" id="UP001207468"/>
    </source>
</evidence>
<comment type="caution">
    <text evidence="1">The sequence shown here is derived from an EMBL/GenBank/DDBJ whole genome shotgun (WGS) entry which is preliminary data.</text>
</comment>
<accession>A0ACC0UCC0</accession>
<gene>
    <name evidence="1" type="ORF">F5148DRAFT_768279</name>
</gene>
<evidence type="ECO:0000313" key="1">
    <source>
        <dbReference type="EMBL" id="KAI9509373.1"/>
    </source>
</evidence>
<dbReference type="Proteomes" id="UP001207468">
    <property type="component" value="Unassembled WGS sequence"/>
</dbReference>
<reference evidence="1" key="1">
    <citation type="submission" date="2021-03" db="EMBL/GenBank/DDBJ databases">
        <title>Evolutionary priming and transition to the ectomycorrhizal habit in an iconic lineage of mushroom-forming fungi: is preadaptation a requirement?</title>
        <authorList>
            <consortium name="DOE Joint Genome Institute"/>
            <person name="Looney B.P."/>
            <person name="Miyauchi S."/>
            <person name="Morin E."/>
            <person name="Drula E."/>
            <person name="Courty P.E."/>
            <person name="Chicoki N."/>
            <person name="Fauchery L."/>
            <person name="Kohler A."/>
            <person name="Kuo A."/>
            <person name="LaButti K."/>
            <person name="Pangilinan J."/>
            <person name="Lipzen A."/>
            <person name="Riley R."/>
            <person name="Andreopoulos W."/>
            <person name="He G."/>
            <person name="Johnson J."/>
            <person name="Barry K.W."/>
            <person name="Grigoriev I.V."/>
            <person name="Nagy L."/>
            <person name="Hibbett D."/>
            <person name="Henrissat B."/>
            <person name="Matheny P.B."/>
            <person name="Labbe J."/>
            <person name="Martin A.F."/>
        </authorList>
    </citation>
    <scope>NUCLEOTIDE SEQUENCE</scope>
    <source>
        <strain evidence="1">BPL698</strain>
    </source>
</reference>
<proteinExistence type="predicted"/>
<dbReference type="EMBL" id="JAGFNK010000066">
    <property type="protein sequence ID" value="KAI9509373.1"/>
    <property type="molecule type" value="Genomic_DNA"/>
</dbReference>
<protein>
    <submittedName>
        <fullName evidence="1">Uncharacterized protein</fullName>
    </submittedName>
</protein>
<keyword evidence="2" id="KW-1185">Reference proteome</keyword>